<dbReference type="EMBL" id="SOHH01000056">
    <property type="protein sequence ID" value="TFD79281.1"/>
    <property type="molecule type" value="Genomic_DNA"/>
</dbReference>
<organism evidence="3 4">
    <name type="scientific">Cryobacterium fucosi</name>
    <dbReference type="NCBI Taxonomy" id="1259157"/>
    <lineage>
        <taxon>Bacteria</taxon>
        <taxon>Bacillati</taxon>
        <taxon>Actinomycetota</taxon>
        <taxon>Actinomycetes</taxon>
        <taxon>Micrococcales</taxon>
        <taxon>Microbacteriaceae</taxon>
        <taxon>Cryobacterium</taxon>
    </lineage>
</organism>
<name>A0A4R9BA51_9MICO</name>
<dbReference type="PANTHER" id="PTHR33375">
    <property type="entry name" value="CHROMOSOME-PARTITIONING PROTEIN PARB-RELATED"/>
    <property type="match status" value="1"/>
</dbReference>
<feature type="region of interest" description="Disordered" evidence="1">
    <location>
        <begin position="123"/>
        <end position="144"/>
    </location>
</feature>
<dbReference type="AlphaFoldDB" id="A0A4R9BA51"/>
<dbReference type="GO" id="GO:0045881">
    <property type="term" value="P:positive regulation of sporulation resulting in formation of a cellular spore"/>
    <property type="evidence" value="ECO:0007669"/>
    <property type="project" value="TreeGrafter"/>
</dbReference>
<accession>A0A4R9BA51</accession>
<evidence type="ECO:0000259" key="2">
    <source>
        <dbReference type="SMART" id="SM00470"/>
    </source>
</evidence>
<dbReference type="OrthoDB" id="3176965at2"/>
<feature type="domain" description="ParB-like N-terminal" evidence="2">
    <location>
        <begin position="10"/>
        <end position="95"/>
    </location>
</feature>
<dbReference type="InterPro" id="IPR050336">
    <property type="entry name" value="Chromosome_partition/occlusion"/>
</dbReference>
<dbReference type="InterPro" id="IPR036086">
    <property type="entry name" value="ParB/Sulfiredoxin_sf"/>
</dbReference>
<dbReference type="Pfam" id="PF02195">
    <property type="entry name" value="ParB_N"/>
    <property type="match status" value="1"/>
</dbReference>
<protein>
    <submittedName>
        <fullName evidence="3">Chromosome partitioning protein ParB</fullName>
    </submittedName>
</protein>
<evidence type="ECO:0000313" key="4">
    <source>
        <dbReference type="Proteomes" id="UP000298313"/>
    </source>
</evidence>
<dbReference type="GO" id="GO:0005694">
    <property type="term" value="C:chromosome"/>
    <property type="evidence" value="ECO:0007669"/>
    <property type="project" value="TreeGrafter"/>
</dbReference>
<evidence type="ECO:0000256" key="1">
    <source>
        <dbReference type="SAM" id="MobiDB-lite"/>
    </source>
</evidence>
<dbReference type="InterPro" id="IPR003115">
    <property type="entry name" value="ParB_N"/>
</dbReference>
<dbReference type="Proteomes" id="UP000298313">
    <property type="component" value="Unassembled WGS sequence"/>
</dbReference>
<dbReference type="Gene3D" id="3.90.1530.30">
    <property type="match status" value="1"/>
</dbReference>
<dbReference type="SMART" id="SM00470">
    <property type="entry name" value="ParB"/>
    <property type="match status" value="1"/>
</dbReference>
<keyword evidence="4" id="KW-1185">Reference proteome</keyword>
<sequence length="338" mass="37434">MGGEQGHIELDRAVSSIQIGIRHRTDLGDIDTLVASIERDGLLQPITVTPDGVLVCGARRLAAIKNLGWITVKVWVRSGISGQLAHLLAEQDDNVLHKPLTQLENATLYREIKKVMTEDAARRQEATRFSSEHQPGNDGHTNFAVPSSRLGEARKQAATMIPGGASHTTLEKITWLQEIAADAIQPESVRVQAAIELELIKAGGPVHPSYERMRDLSMATDVNRVDAIALLSEEALARAKGMQKRSAKQHRPAVHTEEVPPERWRPSAFSRTWREFAGWWDHFDPAELAKQLSDAEIQEFFTVVDDAIRFSDLIRAVLEESTATGSESSDQGPRLRLI</sequence>
<dbReference type="GO" id="GO:0007059">
    <property type="term" value="P:chromosome segregation"/>
    <property type="evidence" value="ECO:0007669"/>
    <property type="project" value="TreeGrafter"/>
</dbReference>
<gene>
    <name evidence="3" type="ORF">E3T48_06615</name>
</gene>
<dbReference type="RefSeq" id="WP_134523128.1">
    <property type="nucleotide sequence ID" value="NZ_SOHH01000056.1"/>
</dbReference>
<evidence type="ECO:0000313" key="3">
    <source>
        <dbReference type="EMBL" id="TFD79281.1"/>
    </source>
</evidence>
<dbReference type="SUPFAM" id="SSF110849">
    <property type="entry name" value="ParB/Sulfiredoxin"/>
    <property type="match status" value="1"/>
</dbReference>
<proteinExistence type="predicted"/>
<feature type="region of interest" description="Disordered" evidence="1">
    <location>
        <begin position="243"/>
        <end position="262"/>
    </location>
</feature>
<reference evidence="3 4" key="1">
    <citation type="submission" date="2019-03" db="EMBL/GenBank/DDBJ databases">
        <title>Genomics of glacier-inhabiting Cryobacterium strains.</title>
        <authorList>
            <person name="Liu Q."/>
            <person name="Xin Y.-H."/>
        </authorList>
    </citation>
    <scope>NUCLEOTIDE SEQUENCE [LARGE SCALE GENOMIC DNA]</scope>
    <source>
        <strain evidence="3 4">Hh4</strain>
    </source>
</reference>
<feature type="compositionally biased region" description="Basic residues" evidence="1">
    <location>
        <begin position="243"/>
        <end position="253"/>
    </location>
</feature>
<dbReference type="PANTHER" id="PTHR33375:SF1">
    <property type="entry name" value="CHROMOSOME-PARTITIONING PROTEIN PARB-RELATED"/>
    <property type="match status" value="1"/>
</dbReference>
<comment type="caution">
    <text evidence="3">The sequence shown here is derived from an EMBL/GenBank/DDBJ whole genome shotgun (WGS) entry which is preliminary data.</text>
</comment>